<dbReference type="InterPro" id="IPR011051">
    <property type="entry name" value="RmlC_Cupin_sf"/>
</dbReference>
<proteinExistence type="predicted"/>
<dbReference type="OrthoDB" id="117439at2"/>
<dbReference type="AlphaFoldDB" id="E8X361"/>
<reference evidence="3" key="1">
    <citation type="submission" date="2011-01" db="EMBL/GenBank/DDBJ databases">
        <title>Complete sequence of chromosome of Acidobacterium sp. MP5ACTX9.</title>
        <authorList>
            <consortium name="US DOE Joint Genome Institute"/>
            <person name="Lucas S."/>
            <person name="Copeland A."/>
            <person name="Lapidus A."/>
            <person name="Cheng J.-F."/>
            <person name="Goodwin L."/>
            <person name="Pitluck S."/>
            <person name="Teshima H."/>
            <person name="Detter J.C."/>
            <person name="Han C."/>
            <person name="Tapia R."/>
            <person name="Land M."/>
            <person name="Hauser L."/>
            <person name="Kyrpides N."/>
            <person name="Ivanova N."/>
            <person name="Ovchinnikova G."/>
            <person name="Pagani I."/>
            <person name="Rawat S.R."/>
            <person name="Mannisto M."/>
            <person name="Haggblom M.M."/>
            <person name="Woyke T."/>
        </authorList>
    </citation>
    <scope>NUCLEOTIDE SEQUENCE [LARGE SCALE GENOMIC DNA]</scope>
    <source>
        <strain evidence="3">MP5ACTX9</strain>
    </source>
</reference>
<dbReference type="InterPro" id="IPR006311">
    <property type="entry name" value="TAT_signal"/>
</dbReference>
<dbReference type="eggNOG" id="COG2140">
    <property type="taxonomic scope" value="Bacteria"/>
</dbReference>
<evidence type="ECO:0008006" key="4">
    <source>
        <dbReference type="Google" id="ProtNLM"/>
    </source>
</evidence>
<dbReference type="HOGENOM" id="CLU_1515863_0_0_0"/>
<evidence type="ECO:0000256" key="1">
    <source>
        <dbReference type="SAM" id="SignalP"/>
    </source>
</evidence>
<sequence length="177" mass="18929">MAILDSRRSFLRIAPLAAAASLTLAENLLSVPAHAQASTGAAVIPFQLFTAQSLESSEKALQAAPGNKTLIDVKQLPVTVVMTSETAKAGKEFEWHEGRDHIVQILDGATLYEVGGTPKNGRNTKPEEWLAPESEGHTTYNLKKGDMLFLPRNTPHKRSTSGTVSLVLISTVGSPKA</sequence>
<keyword evidence="1" id="KW-0732">Signal</keyword>
<gene>
    <name evidence="2" type="ordered locus">AciX9_2244</name>
</gene>
<dbReference type="RefSeq" id="WP_013580601.1">
    <property type="nucleotide sequence ID" value="NC_015064.1"/>
</dbReference>
<protein>
    <recommendedName>
        <fullName evidence="4">Cupin 2 conserved barrel domain protein</fullName>
    </recommendedName>
</protein>
<organism evidence="3">
    <name type="scientific">Granulicella tundricola (strain ATCC BAA-1859 / DSM 23138 / MP5ACTX9)</name>
    <dbReference type="NCBI Taxonomy" id="1198114"/>
    <lineage>
        <taxon>Bacteria</taxon>
        <taxon>Pseudomonadati</taxon>
        <taxon>Acidobacteriota</taxon>
        <taxon>Terriglobia</taxon>
        <taxon>Terriglobales</taxon>
        <taxon>Acidobacteriaceae</taxon>
        <taxon>Granulicella</taxon>
    </lineage>
</organism>
<dbReference type="Proteomes" id="UP000000343">
    <property type="component" value="Chromosome"/>
</dbReference>
<evidence type="ECO:0000313" key="2">
    <source>
        <dbReference type="EMBL" id="ADW69285.1"/>
    </source>
</evidence>
<accession>E8X361</accession>
<dbReference type="PaxDb" id="1198114-AciX9_2244"/>
<dbReference type="InterPro" id="IPR014710">
    <property type="entry name" value="RmlC-like_jellyroll"/>
</dbReference>
<feature type="signal peptide" evidence="1">
    <location>
        <begin position="1"/>
        <end position="35"/>
    </location>
</feature>
<dbReference type="STRING" id="1198114.AciX9_2244"/>
<name>E8X361_GRATM</name>
<keyword evidence="3" id="KW-1185">Reference proteome</keyword>
<dbReference type="KEGG" id="acm:AciX9_2244"/>
<dbReference type="PROSITE" id="PS51318">
    <property type="entry name" value="TAT"/>
    <property type="match status" value="1"/>
</dbReference>
<dbReference type="SUPFAM" id="SSF51182">
    <property type="entry name" value="RmlC-like cupins"/>
    <property type="match status" value="1"/>
</dbReference>
<dbReference type="EMBL" id="CP002480">
    <property type="protein sequence ID" value="ADW69285.1"/>
    <property type="molecule type" value="Genomic_DNA"/>
</dbReference>
<feature type="chain" id="PRO_5003234313" description="Cupin 2 conserved barrel domain protein" evidence="1">
    <location>
        <begin position="36"/>
        <end position="177"/>
    </location>
</feature>
<evidence type="ECO:0000313" key="3">
    <source>
        <dbReference type="Proteomes" id="UP000000343"/>
    </source>
</evidence>
<dbReference type="Gene3D" id="2.60.120.10">
    <property type="entry name" value="Jelly Rolls"/>
    <property type="match status" value="1"/>
</dbReference>